<dbReference type="PANTHER" id="PTHR34144">
    <property type="entry name" value="CHROMOSOME 8, WHOLE GENOME SHOTGUN SEQUENCE"/>
    <property type="match status" value="1"/>
</dbReference>
<dbReference type="InterPro" id="IPR016181">
    <property type="entry name" value="Acyl_CoA_acyltransferase"/>
</dbReference>
<name>A0A423VKW8_9PEZI</name>
<dbReference type="AlphaFoldDB" id="A0A423VKW8"/>
<keyword evidence="1" id="KW-0472">Membrane</keyword>
<dbReference type="Gene3D" id="3.40.630.30">
    <property type="match status" value="1"/>
</dbReference>
<evidence type="ECO:0000313" key="2">
    <source>
        <dbReference type="EMBL" id="ROV91663.1"/>
    </source>
</evidence>
<feature type="transmembrane region" description="Helical" evidence="1">
    <location>
        <begin position="12"/>
        <end position="31"/>
    </location>
</feature>
<dbReference type="OrthoDB" id="262547at2759"/>
<proteinExistence type="predicted"/>
<dbReference type="EMBL" id="LKEA01000054">
    <property type="protein sequence ID" value="ROV91663.1"/>
    <property type="molecule type" value="Genomic_DNA"/>
</dbReference>
<reference evidence="2 3" key="1">
    <citation type="submission" date="2015-09" db="EMBL/GenBank/DDBJ databases">
        <title>Host preference determinants of Valsa canker pathogens revealed by comparative genomics.</title>
        <authorList>
            <person name="Yin Z."/>
            <person name="Huang L."/>
        </authorList>
    </citation>
    <scope>NUCLEOTIDE SEQUENCE [LARGE SCALE GENOMIC DNA]</scope>
    <source>
        <strain evidence="2 3">03-1</strain>
    </source>
</reference>
<protein>
    <submittedName>
        <fullName evidence="2">Uncharacterized protein</fullName>
    </submittedName>
</protein>
<comment type="caution">
    <text evidence="2">The sequence shown here is derived from an EMBL/GenBank/DDBJ whole genome shotgun (WGS) entry which is preliminary data.</text>
</comment>
<dbReference type="PANTHER" id="PTHR34144:SF5">
    <property type="entry name" value="ALPHA-1,3-MANNOSYLTRANSFERASE CMT1"/>
    <property type="match status" value="1"/>
</dbReference>
<dbReference type="SUPFAM" id="SSF55729">
    <property type="entry name" value="Acyl-CoA N-acyltransferases (Nat)"/>
    <property type="match status" value="1"/>
</dbReference>
<dbReference type="Pfam" id="PF11735">
    <property type="entry name" value="CAP59_mtransfer"/>
    <property type="match status" value="1"/>
</dbReference>
<keyword evidence="1" id="KW-1133">Transmembrane helix</keyword>
<evidence type="ECO:0000256" key="1">
    <source>
        <dbReference type="SAM" id="Phobius"/>
    </source>
</evidence>
<organism evidence="2 3">
    <name type="scientific">Cytospora schulzeri</name>
    <dbReference type="NCBI Taxonomy" id="448051"/>
    <lineage>
        <taxon>Eukaryota</taxon>
        <taxon>Fungi</taxon>
        <taxon>Dikarya</taxon>
        <taxon>Ascomycota</taxon>
        <taxon>Pezizomycotina</taxon>
        <taxon>Sordariomycetes</taxon>
        <taxon>Sordariomycetidae</taxon>
        <taxon>Diaporthales</taxon>
        <taxon>Cytosporaceae</taxon>
        <taxon>Cytospora</taxon>
    </lineage>
</organism>
<accession>A0A423VKW8</accession>
<dbReference type="Proteomes" id="UP000283895">
    <property type="component" value="Unassembled WGS sequence"/>
</dbReference>
<sequence length="648" mass="73515">MILWFKRRLLLRLRNVFAVFLVLYFFIYYLTSGIVVHSAASKYLGSIVDGVEQVFVANEPDGLELKKEGYVRAILDPEDTSTSRLACPTLNTERYDYLRVPEGERQHMYFFALDLREVVDLLPRLVGSAVEAMRFLGPHNSVLSVVEGNSDDGTWEVLSALRSELEALGITYFLRSSDINPGASEDRIGKLAELRSQALEPLRNNRNETARSLGLPGSELDFAEDATVVFLNDVAACTEDILELLHQRVFQEADMTCAMDWYYPGGRDAPSIFYDVWISRTLSGNLFFDIPDDGSWDKSDKLLPFDADARARLASHRPFQVFSCWNGAVTFTAKPLLDGRVDFRRVGGGECFQGEPQLLCKDMWFNGYGRIAVVPSVNLEYSDERGRWVKEDRGNIQRRIMDGRKPRVELVPWDFDSREHQARMHLQRLACGWRSEEVQKWVEQGREGIKTLYWIVIREELADKEALISQHVAAYPKANTAPTHWQQPREAATDRSFIPIGHIALDLREAQNKRLNITSSSSSSSSDNDGGGDGIVWVASLYISWALQRHGLGREVMRLAEDVAAHGPLQARWIVLDTMSREQQMEPALVQRVYLAQGNPAPVVPIQDWYEGQGYEAFAKEVGGYQWANPETGETQDIDYIFLKKRLG</sequence>
<dbReference type="InterPro" id="IPR021047">
    <property type="entry name" value="Mannosyltransferase_CMT1"/>
</dbReference>
<keyword evidence="3" id="KW-1185">Reference proteome</keyword>
<evidence type="ECO:0000313" key="3">
    <source>
        <dbReference type="Proteomes" id="UP000283895"/>
    </source>
</evidence>
<gene>
    <name evidence="2" type="ORF">VMCG_09266</name>
</gene>
<keyword evidence="1" id="KW-0812">Transmembrane</keyword>